<protein>
    <recommendedName>
        <fullName evidence="4">Niacin transporter NiaX</fullName>
    </recommendedName>
</protein>
<organism evidence="2 3">
    <name type="scientific">Streptococcus urinalis 2285-97</name>
    <dbReference type="NCBI Taxonomy" id="764291"/>
    <lineage>
        <taxon>Bacteria</taxon>
        <taxon>Bacillati</taxon>
        <taxon>Bacillota</taxon>
        <taxon>Bacilli</taxon>
        <taxon>Lactobacillales</taxon>
        <taxon>Streptococcaceae</taxon>
        <taxon>Streptococcus</taxon>
    </lineage>
</organism>
<reference evidence="2 3" key="1">
    <citation type="journal article" date="2014" name="Int. J. Syst. Evol. Microbiol.">
        <title>Phylogenomics and the dynamic genome evolution of the genus Streptococcus.</title>
        <authorList>
            <consortium name="The Broad Institute Genome Sequencing Platform"/>
            <person name="Richards V.P."/>
            <person name="Palmer S.R."/>
            <person name="Pavinski Bitar P.D."/>
            <person name="Qin X."/>
            <person name="Weinstock G.M."/>
            <person name="Highlander S.K."/>
            <person name="Town C.D."/>
            <person name="Burne R.A."/>
            <person name="Stanhope M.J."/>
        </authorList>
    </citation>
    <scope>NUCLEOTIDE SEQUENCE [LARGE SCALE GENOMIC DNA]</scope>
    <source>
        <strain evidence="2 3">2285-97</strain>
    </source>
</reference>
<comment type="caution">
    <text evidence="2">The sequence shown here is derived from an EMBL/GenBank/DDBJ whole genome shotgun (WGS) entry which is preliminary data.</text>
</comment>
<feature type="transmembrane region" description="Helical" evidence="1">
    <location>
        <begin position="51"/>
        <end position="71"/>
    </location>
</feature>
<keyword evidence="1" id="KW-0812">Transmembrane</keyword>
<keyword evidence="1" id="KW-1133">Transmembrane helix</keyword>
<keyword evidence="3" id="KW-1185">Reference proteome</keyword>
<keyword evidence="1" id="KW-0472">Membrane</keyword>
<evidence type="ECO:0000256" key="1">
    <source>
        <dbReference type="SAM" id="Phobius"/>
    </source>
</evidence>
<feature type="transmembrane region" description="Helical" evidence="1">
    <location>
        <begin position="83"/>
        <end position="104"/>
    </location>
</feature>
<sequence>MPLKLVIGPASFTLASHVPIFIAMLISPQVAFLVAIGTTFGFLIAGFPIVIVFRALSHLLFVLVGAIWVKYQPKLIATQKGRFLLAISINMLHGLAEFAVVYLLTVSSMVNLSYIAYLFLLIGIGSILHGLLDFYLAYFLVTLLQNRMGITLLSSKNN</sequence>
<dbReference type="Proteomes" id="UP000005388">
    <property type="component" value="Unassembled WGS sequence"/>
</dbReference>
<dbReference type="RefSeq" id="WP_006738544.1">
    <property type="nucleotide sequence ID" value="NZ_AEUZ02000001.1"/>
</dbReference>
<dbReference type="STRING" id="764291.STRUR_0414"/>
<dbReference type="eggNOG" id="ENOG5030PZZ">
    <property type="taxonomic scope" value="Bacteria"/>
</dbReference>
<dbReference type="AlphaFoldDB" id="G5KCA0"/>
<dbReference type="EMBL" id="AEUZ02000001">
    <property type="protein sequence ID" value="EHJ55755.1"/>
    <property type="molecule type" value="Genomic_DNA"/>
</dbReference>
<accession>G5KCA0</accession>
<proteinExistence type="predicted"/>
<evidence type="ECO:0000313" key="3">
    <source>
        <dbReference type="Proteomes" id="UP000005388"/>
    </source>
</evidence>
<feature type="transmembrane region" description="Helical" evidence="1">
    <location>
        <begin position="116"/>
        <end position="141"/>
    </location>
</feature>
<gene>
    <name evidence="2" type="ORF">STRUR_0414</name>
</gene>
<evidence type="ECO:0008006" key="4">
    <source>
        <dbReference type="Google" id="ProtNLM"/>
    </source>
</evidence>
<evidence type="ECO:0000313" key="2">
    <source>
        <dbReference type="EMBL" id="EHJ55755.1"/>
    </source>
</evidence>
<name>G5KCA0_9STRE</name>